<evidence type="ECO:0000256" key="6">
    <source>
        <dbReference type="PIRSR" id="PIRSR611782-1"/>
    </source>
</evidence>
<gene>
    <name evidence="10" type="ORF">DB313_00535</name>
</gene>
<feature type="transmembrane region" description="Helical" evidence="8">
    <location>
        <begin position="12"/>
        <end position="32"/>
    </location>
</feature>
<protein>
    <submittedName>
        <fullName evidence="10">Serine protease</fullName>
    </submittedName>
</protein>
<dbReference type="Proteomes" id="UP000275571">
    <property type="component" value="Chromosome"/>
</dbReference>
<dbReference type="PROSITE" id="PS50106">
    <property type="entry name" value="PDZ"/>
    <property type="match status" value="1"/>
</dbReference>
<dbReference type="GO" id="GO:0006508">
    <property type="term" value="P:proteolysis"/>
    <property type="evidence" value="ECO:0007669"/>
    <property type="project" value="UniProtKB-KW"/>
</dbReference>
<dbReference type="EMBL" id="CP028884">
    <property type="protein sequence ID" value="AYE36001.1"/>
    <property type="molecule type" value="Genomic_DNA"/>
</dbReference>
<dbReference type="Gene3D" id="2.30.42.10">
    <property type="match status" value="1"/>
</dbReference>
<evidence type="ECO:0000256" key="5">
    <source>
        <dbReference type="ARBA" id="ARBA00022825"/>
    </source>
</evidence>
<evidence type="ECO:0000256" key="2">
    <source>
        <dbReference type="ARBA" id="ARBA00022729"/>
    </source>
</evidence>
<feature type="binding site" evidence="7">
    <location>
        <begin position="229"/>
        <end position="231"/>
    </location>
    <ligand>
        <name>substrate</name>
    </ligand>
</feature>
<feature type="active site" description="Charge relay system" evidence="6">
    <location>
        <position position="231"/>
    </location>
</feature>
<evidence type="ECO:0000256" key="1">
    <source>
        <dbReference type="ARBA" id="ARBA00022670"/>
    </source>
</evidence>
<evidence type="ECO:0000256" key="7">
    <source>
        <dbReference type="PIRSR" id="PIRSR611782-2"/>
    </source>
</evidence>
<evidence type="ECO:0000313" key="11">
    <source>
        <dbReference type="Proteomes" id="UP000275571"/>
    </source>
</evidence>
<keyword evidence="11" id="KW-1185">Reference proteome</keyword>
<reference evidence="10 11" key="1">
    <citation type="journal article" date="2018" name="Infect. Genet. Evol.">
        <title>Genome-wide analysis of Borrelia turcica and 'Candidatus Borrelia tachyglossi' shows relapsing fever-like genomes with unique genomic links to Lyme disease Borrelia.</title>
        <authorList>
            <person name="Gofton A.W."/>
            <person name="Margos G."/>
            <person name="Fingerle V."/>
            <person name="Hepner S."/>
            <person name="Loh S.M."/>
            <person name="Ryan U."/>
            <person name="Irwin P."/>
            <person name="Oskam C.L."/>
        </authorList>
    </citation>
    <scope>NUCLEOTIDE SEQUENCE [LARGE SCALE GENOMIC DNA]</scope>
    <source>
        <strain evidence="10 11">IST7</strain>
    </source>
</reference>
<keyword evidence="2" id="KW-0732">Signal</keyword>
<proteinExistence type="predicted"/>
<dbReference type="PANTHER" id="PTHR43343">
    <property type="entry name" value="PEPTIDASE S12"/>
    <property type="match status" value="1"/>
</dbReference>
<feature type="active site" description="Charge relay system" evidence="6">
    <location>
        <position position="124"/>
    </location>
</feature>
<keyword evidence="8" id="KW-0472">Membrane</keyword>
<dbReference type="InterPro" id="IPR036034">
    <property type="entry name" value="PDZ_sf"/>
</dbReference>
<dbReference type="KEGG" id="btur:DB313_00535"/>
<dbReference type="NCBIfam" id="TIGR02037">
    <property type="entry name" value="degP_htrA_DO"/>
    <property type="match status" value="1"/>
</dbReference>
<feature type="binding site" evidence="7">
    <location>
        <position position="154"/>
    </location>
    <ligand>
        <name>substrate</name>
    </ligand>
</feature>
<dbReference type="Pfam" id="PF13365">
    <property type="entry name" value="Trypsin_2"/>
    <property type="match status" value="1"/>
</dbReference>
<organism evidence="10 11">
    <name type="scientific">Borrelia turcica IST7</name>
    <dbReference type="NCBI Taxonomy" id="1104446"/>
    <lineage>
        <taxon>Bacteria</taxon>
        <taxon>Pseudomonadati</taxon>
        <taxon>Spirochaetota</taxon>
        <taxon>Spirochaetia</taxon>
        <taxon>Spirochaetales</taxon>
        <taxon>Borreliaceae</taxon>
        <taxon>Borrelia</taxon>
    </lineage>
</organism>
<dbReference type="OrthoDB" id="9758917at2"/>
<dbReference type="SMART" id="SM00228">
    <property type="entry name" value="PDZ"/>
    <property type="match status" value="2"/>
</dbReference>
<evidence type="ECO:0000259" key="9">
    <source>
        <dbReference type="PROSITE" id="PS50106"/>
    </source>
</evidence>
<feature type="binding site" evidence="7">
    <location>
        <position position="124"/>
    </location>
    <ligand>
        <name>substrate</name>
    </ligand>
</feature>
<dbReference type="InterPro" id="IPR009003">
    <property type="entry name" value="Peptidase_S1_PA"/>
</dbReference>
<evidence type="ECO:0000256" key="3">
    <source>
        <dbReference type="ARBA" id="ARBA00022737"/>
    </source>
</evidence>
<keyword evidence="4" id="KW-0378">Hydrolase</keyword>
<dbReference type="PANTHER" id="PTHR43343:SF3">
    <property type="entry name" value="PROTEASE DO-LIKE 8, CHLOROPLASTIC"/>
    <property type="match status" value="1"/>
</dbReference>
<name>A0A386PJI9_9SPIR</name>
<dbReference type="AlphaFoldDB" id="A0A386PJI9"/>
<dbReference type="InterPro" id="IPR001478">
    <property type="entry name" value="PDZ"/>
</dbReference>
<dbReference type="SUPFAM" id="SSF50156">
    <property type="entry name" value="PDZ domain-like"/>
    <property type="match status" value="2"/>
</dbReference>
<dbReference type="Gene3D" id="2.40.10.120">
    <property type="match status" value="1"/>
</dbReference>
<keyword evidence="5" id="KW-0720">Serine protease</keyword>
<keyword evidence="1 10" id="KW-0645">Protease</keyword>
<evidence type="ECO:0000313" key="10">
    <source>
        <dbReference type="EMBL" id="AYE36001.1"/>
    </source>
</evidence>
<dbReference type="SUPFAM" id="SSF50494">
    <property type="entry name" value="Trypsin-like serine proteases"/>
    <property type="match status" value="1"/>
</dbReference>
<sequence>MEVFKVKKNFFSIFCVSFLALGIGFVIGIHYLRPDKNTIVFAQEKGDALESFQNSFRKASKKILPSTVEVYATGVIKERDPFHFFFFDMPGFNIERKAKWAGSGIIIGKDSKKSNLFYVLTNSHVVDKAIEFEIGTYGNKTYKSKLVGKDDKKDLALISFEADDSEIRIAELGDSDGLEVGDWVIAVGSPHQFSFTVTAGIVSGLHRSANPNLKARNLFIQTDAAINRGNSGGPLVNIRGEVIGINTWISSPSGGNVGLGFAVPINNAKNIVDAFISGKKIESAWLGVSFYNYREKDMEVLKSLGYDDESVSSAMIVNIYVGSPALKVGLKPGDIVSKVNGVAMNISQDVVHYLSDFYAGEKVEIEVLRKGETKKIEVVLAVRPDDKEILSNGKLVPGFVVYPLTSDAKAQLGLRNWINGVVVDNVDKSLGKSAKISTGDVITAVNSKNIKSLRDFYDAIEFGKNTYSILRGGQTLKVSF</sequence>
<evidence type="ECO:0000256" key="4">
    <source>
        <dbReference type="ARBA" id="ARBA00022801"/>
    </source>
</evidence>
<keyword evidence="3" id="KW-0677">Repeat</keyword>
<keyword evidence="8" id="KW-0812">Transmembrane</keyword>
<dbReference type="Gene3D" id="2.30.42.60">
    <property type="match status" value="1"/>
</dbReference>
<dbReference type="InterPro" id="IPR011782">
    <property type="entry name" value="Pept_S1C_Do"/>
</dbReference>
<dbReference type="GO" id="GO:0004252">
    <property type="term" value="F:serine-type endopeptidase activity"/>
    <property type="evidence" value="ECO:0007669"/>
    <property type="project" value="InterPro"/>
</dbReference>
<dbReference type="InterPro" id="IPR051201">
    <property type="entry name" value="Chloro_Bact_Ser_Proteases"/>
</dbReference>
<dbReference type="InterPro" id="IPR001940">
    <property type="entry name" value="Peptidase_S1C"/>
</dbReference>
<feature type="domain" description="PDZ" evidence="9">
    <location>
        <begin position="275"/>
        <end position="344"/>
    </location>
</feature>
<evidence type="ECO:0000256" key="8">
    <source>
        <dbReference type="SAM" id="Phobius"/>
    </source>
</evidence>
<dbReference type="Pfam" id="PF13180">
    <property type="entry name" value="PDZ_2"/>
    <property type="match status" value="1"/>
</dbReference>
<keyword evidence="8" id="KW-1133">Transmembrane helix</keyword>
<dbReference type="PRINTS" id="PR00834">
    <property type="entry name" value="PROTEASES2C"/>
</dbReference>
<accession>A0A386PJI9</accession>
<feature type="active site" description="Charge relay system" evidence="6">
    <location>
        <position position="154"/>
    </location>
</feature>